<dbReference type="InterPro" id="IPR001709">
    <property type="entry name" value="Flavoprot_Pyr_Nucl_cyt_Rdtase"/>
</dbReference>
<dbReference type="InterPro" id="IPR017927">
    <property type="entry name" value="FAD-bd_FR_type"/>
</dbReference>
<comment type="cofactor">
    <cofactor evidence="10">
        <name>FMN</name>
        <dbReference type="ChEBI" id="CHEBI:58210"/>
    </cofactor>
    <text evidence="10">Binds 1 FMN per subunit.</text>
</comment>
<dbReference type="PRINTS" id="PR00369">
    <property type="entry name" value="FLAVODOXIN"/>
</dbReference>
<dbReference type="Gene3D" id="1.20.990.10">
    <property type="entry name" value="NADPH-cytochrome p450 Reductase, Chain A, domain 3"/>
    <property type="match status" value="1"/>
</dbReference>
<dbReference type="InterPro" id="IPR039261">
    <property type="entry name" value="FNR_nucleotide-bd"/>
</dbReference>
<dbReference type="InterPro" id="IPR023173">
    <property type="entry name" value="NADPH_Cyt_P450_Rdtase_alpha"/>
</dbReference>
<dbReference type="PANTHER" id="PTHR19384:SF128">
    <property type="entry name" value="NADPH OXIDOREDUCTASE A"/>
    <property type="match status" value="1"/>
</dbReference>
<proteinExistence type="predicted"/>
<comment type="caution">
    <text evidence="14">The sequence shown here is derived from an EMBL/GenBank/DDBJ whole genome shotgun (WGS) entry which is preliminary data.</text>
</comment>
<sequence length="602" mass="65856">MSHQEDKTQNKNAAPSLGFIPQDIPFNDEQRQWLGGFFAGLHSKLMVVEGSTTQTAAPTSTRPITIIYGTQTGNAEGVAELAAEQAKALGLSPVVLDMDDVSIDQFSQIERLLIVTSTYGEGEMPDNAQALWDAISEDSAPQLAQLNYSVLALGDTSYDEFCLAGKLWDERLAELGANRVGARVDCDVAFEEPAQSWMDAVIPAIAEKGSDSAGAASTVSTTPKAAKSKFNRTNPLMATLTTKKVLTHPESSKEVMHFEFSLGDSGETYQAGDALNIIPLNRVDLVEELLGYFDADGSVTLAGADKALKQQLIEELEIRTPSKELVSHIASLSDDTAFKALIDNDDKAGLSDFLWAKDSLDLLIQYQDKLAGKLSIEEFVGLCKPLAPRAYSISSSIKKHDGEVHLTIGSVRYNAQDRDHNGVCSTFLADEANEGDSIACYFSPNKNFAIPEDGSLPIIMVGPGTGIAPFRSFLEEREMTGASGKNWLFFGDRNSKTDFLYRDELEAMQEKGLLNQLDLAFSRDQSEKVYVQDKMREQGAQLFADLESGGYFYICGDALRMAKDVDQALHDVIEKEGNMSAEQAADYVNALKKNKRYVRDVY</sequence>
<comment type="subunit">
    <text evidence="10">Alpha(8)-beta(8). The alpha component is a flavoprotein, the beta component is a hemoprotein.</text>
</comment>
<comment type="function">
    <text evidence="10">Component of the sulfite reductase complex that catalyzes the 6-electron reduction of sulfite to sulfide. This is one of several activities required for the biosynthesis of L-cysteine from sulfate. The flavoprotein component catalyzes the electron flow from NADPH -&gt; FAD -&gt; FMN to the hemoprotein component.</text>
</comment>
<dbReference type="Pfam" id="PF00258">
    <property type="entry name" value="Flavodoxin_1"/>
    <property type="match status" value="1"/>
</dbReference>
<dbReference type="InterPro" id="IPR017938">
    <property type="entry name" value="Riboflavin_synthase-like_b-brl"/>
</dbReference>
<evidence type="ECO:0000256" key="2">
    <source>
        <dbReference type="ARBA" id="ARBA00022605"/>
    </source>
</evidence>
<evidence type="ECO:0000256" key="9">
    <source>
        <dbReference type="ARBA" id="ARBA00023192"/>
    </source>
</evidence>
<dbReference type="EMBL" id="JAOVZB010000002">
    <property type="protein sequence ID" value="MCV2402536.1"/>
    <property type="molecule type" value="Genomic_DNA"/>
</dbReference>
<evidence type="ECO:0000313" key="14">
    <source>
        <dbReference type="EMBL" id="MCV2402536.1"/>
    </source>
</evidence>
<feature type="domain" description="FAD-binding FR-type" evidence="13">
    <location>
        <begin position="233"/>
        <end position="451"/>
    </location>
</feature>
<dbReference type="Pfam" id="PF00667">
    <property type="entry name" value="FAD_binding_1"/>
    <property type="match status" value="1"/>
</dbReference>
<evidence type="ECO:0000259" key="13">
    <source>
        <dbReference type="PROSITE" id="PS51384"/>
    </source>
</evidence>
<keyword evidence="5 10" id="KW-0274">FAD</keyword>
<reference evidence="14 15" key="1">
    <citation type="submission" date="2022-10" db="EMBL/GenBank/DDBJ databases">
        <title>Marinomonas transparenta sp. nov. and Marinomonas sargassi sp. nov., isolated from marine alga (Sargassum natans (L.) Gaillon).</title>
        <authorList>
            <person name="Wang Y."/>
        </authorList>
    </citation>
    <scope>NUCLEOTIDE SEQUENCE [LARGE SCALE GENOMIC DNA]</scope>
    <source>
        <strain evidence="14 15">C2222</strain>
    </source>
</reference>
<dbReference type="Pfam" id="PF00175">
    <property type="entry name" value="NAD_binding_1"/>
    <property type="match status" value="1"/>
</dbReference>
<comment type="catalytic activity">
    <reaction evidence="10">
        <text>hydrogen sulfide + 3 NADP(+) + 3 H2O = sulfite + 3 NADPH + 4 H(+)</text>
        <dbReference type="Rhea" id="RHEA:13801"/>
        <dbReference type="ChEBI" id="CHEBI:15377"/>
        <dbReference type="ChEBI" id="CHEBI:15378"/>
        <dbReference type="ChEBI" id="CHEBI:17359"/>
        <dbReference type="ChEBI" id="CHEBI:29919"/>
        <dbReference type="ChEBI" id="CHEBI:57783"/>
        <dbReference type="ChEBI" id="CHEBI:58349"/>
        <dbReference type="EC" id="1.8.1.2"/>
    </reaction>
</comment>
<feature type="region of interest" description="Disordered" evidence="11">
    <location>
        <begin position="1"/>
        <end position="20"/>
    </location>
</feature>
<keyword evidence="15" id="KW-1185">Reference proteome</keyword>
<dbReference type="CDD" id="cd06199">
    <property type="entry name" value="SiR"/>
    <property type="match status" value="1"/>
</dbReference>
<evidence type="ECO:0000256" key="7">
    <source>
        <dbReference type="ARBA" id="ARBA00022982"/>
    </source>
</evidence>
<evidence type="ECO:0000256" key="4">
    <source>
        <dbReference type="ARBA" id="ARBA00022643"/>
    </source>
</evidence>
<dbReference type="SUPFAM" id="SSF52343">
    <property type="entry name" value="Ferredoxin reductase-like, C-terminal NADP-linked domain"/>
    <property type="match status" value="1"/>
</dbReference>
<evidence type="ECO:0000256" key="3">
    <source>
        <dbReference type="ARBA" id="ARBA00022630"/>
    </source>
</evidence>
<keyword evidence="6 10" id="KW-0521">NADP</keyword>
<keyword evidence="9 10" id="KW-0198">Cysteine biosynthesis</keyword>
<dbReference type="InterPro" id="IPR003097">
    <property type="entry name" value="CysJ-like_FAD-binding"/>
</dbReference>
<keyword evidence="8 10" id="KW-0560">Oxidoreductase</keyword>
<dbReference type="SUPFAM" id="SSF63380">
    <property type="entry name" value="Riboflavin synthase domain-like"/>
    <property type="match status" value="1"/>
</dbReference>
<evidence type="ECO:0000256" key="5">
    <source>
        <dbReference type="ARBA" id="ARBA00022827"/>
    </source>
</evidence>
<name>A0ABT2YRM3_9GAMM</name>
<evidence type="ECO:0000256" key="10">
    <source>
        <dbReference type="PIRNR" id="PIRNR000207"/>
    </source>
</evidence>
<keyword evidence="7 10" id="KW-0249">Electron transport</keyword>
<dbReference type="InterPro" id="IPR001433">
    <property type="entry name" value="OxRdtase_FAD/NAD-bd"/>
</dbReference>
<dbReference type="PANTHER" id="PTHR19384">
    <property type="entry name" value="NITRIC OXIDE SYNTHASE-RELATED"/>
    <property type="match status" value="1"/>
</dbReference>
<dbReference type="PIRSF" id="PIRSF000207">
    <property type="entry name" value="SiR-FP_CysJ"/>
    <property type="match status" value="1"/>
</dbReference>
<dbReference type="PROSITE" id="PS50902">
    <property type="entry name" value="FLAVODOXIN_LIKE"/>
    <property type="match status" value="1"/>
</dbReference>
<feature type="domain" description="Flavodoxin-like" evidence="12">
    <location>
        <begin position="64"/>
        <end position="202"/>
    </location>
</feature>
<dbReference type="EC" id="1.8.1.2" evidence="10"/>
<evidence type="ECO:0000256" key="8">
    <source>
        <dbReference type="ARBA" id="ARBA00023002"/>
    </source>
</evidence>
<dbReference type="Gene3D" id="3.40.50.80">
    <property type="entry name" value="Nucleotide-binding domain of ferredoxin-NADP reductase (FNR) module"/>
    <property type="match status" value="1"/>
</dbReference>
<accession>A0ABT2YRM3</accession>
<dbReference type="RefSeq" id="WP_263529916.1">
    <property type="nucleotide sequence ID" value="NZ_JAOVZB010000002.1"/>
</dbReference>
<comment type="cofactor">
    <cofactor evidence="10">
        <name>FAD</name>
        <dbReference type="ChEBI" id="CHEBI:57692"/>
    </cofactor>
    <text evidence="10">Binds 1 FAD per subunit.</text>
</comment>
<dbReference type="Gene3D" id="3.40.50.360">
    <property type="match status" value="1"/>
</dbReference>
<organism evidence="14 15">
    <name type="scientific">Marinomonas sargassi</name>
    <dbReference type="NCBI Taxonomy" id="2984494"/>
    <lineage>
        <taxon>Bacteria</taxon>
        <taxon>Pseudomonadati</taxon>
        <taxon>Pseudomonadota</taxon>
        <taxon>Gammaproteobacteria</taxon>
        <taxon>Oceanospirillales</taxon>
        <taxon>Oceanospirillaceae</taxon>
        <taxon>Marinomonas</taxon>
    </lineage>
</organism>
<evidence type="ECO:0000313" key="15">
    <source>
        <dbReference type="Proteomes" id="UP001209713"/>
    </source>
</evidence>
<dbReference type="InterPro" id="IPR029039">
    <property type="entry name" value="Flavoprotein-like_sf"/>
</dbReference>
<evidence type="ECO:0000256" key="6">
    <source>
        <dbReference type="ARBA" id="ARBA00022857"/>
    </source>
</evidence>
<dbReference type="SUPFAM" id="SSF52218">
    <property type="entry name" value="Flavoproteins"/>
    <property type="match status" value="1"/>
</dbReference>
<keyword evidence="4 10" id="KW-0288">FMN</keyword>
<dbReference type="InterPro" id="IPR010199">
    <property type="entry name" value="CysJ"/>
</dbReference>
<dbReference type="PRINTS" id="PR00371">
    <property type="entry name" value="FPNCR"/>
</dbReference>
<dbReference type="Gene3D" id="2.40.30.10">
    <property type="entry name" value="Translation factors"/>
    <property type="match status" value="1"/>
</dbReference>
<comment type="pathway">
    <text evidence="10">Sulfur metabolism; hydrogen sulfide biosynthesis; hydrogen sulfide from sulfite (NADPH route): step 1/1.</text>
</comment>
<dbReference type="PROSITE" id="PS51384">
    <property type="entry name" value="FAD_FR"/>
    <property type="match status" value="1"/>
</dbReference>
<keyword evidence="3 10" id="KW-0285">Flavoprotein</keyword>
<gene>
    <name evidence="14" type="ORF">OFY17_06475</name>
</gene>
<dbReference type="InterPro" id="IPR001094">
    <property type="entry name" value="Flavdoxin-like"/>
</dbReference>
<evidence type="ECO:0000256" key="11">
    <source>
        <dbReference type="SAM" id="MobiDB-lite"/>
    </source>
</evidence>
<protein>
    <recommendedName>
        <fullName evidence="10">Sulfite reductase [NADPH] flavoprotein alpha-component</fullName>
        <shortName evidence="10">SiR-FP</shortName>
        <ecNumber evidence="10">1.8.1.2</ecNumber>
    </recommendedName>
</protein>
<evidence type="ECO:0000256" key="1">
    <source>
        <dbReference type="ARBA" id="ARBA00022448"/>
    </source>
</evidence>
<keyword evidence="2 10" id="KW-0028">Amino-acid biosynthesis</keyword>
<keyword evidence="1 10" id="KW-0813">Transport</keyword>
<dbReference type="Proteomes" id="UP001209713">
    <property type="component" value="Unassembled WGS sequence"/>
</dbReference>
<evidence type="ECO:0000259" key="12">
    <source>
        <dbReference type="PROSITE" id="PS50902"/>
    </source>
</evidence>
<dbReference type="InterPro" id="IPR008254">
    <property type="entry name" value="Flavodoxin/NO_synth"/>
</dbReference>